<comment type="catalytic activity">
    <reaction evidence="6">
        <text>guanosine(2069) in 23S rRNA + S-adenosyl-L-methionine = N(2)-methylguanosine(2069) in 23S rRNA + S-adenosyl-L-homocysteine + H(+)</text>
        <dbReference type="Rhea" id="RHEA:43772"/>
        <dbReference type="Rhea" id="RHEA-COMP:10688"/>
        <dbReference type="Rhea" id="RHEA-COMP:10689"/>
        <dbReference type="ChEBI" id="CHEBI:15378"/>
        <dbReference type="ChEBI" id="CHEBI:57856"/>
        <dbReference type="ChEBI" id="CHEBI:59789"/>
        <dbReference type="ChEBI" id="CHEBI:74269"/>
        <dbReference type="ChEBI" id="CHEBI:74481"/>
        <dbReference type="EC" id="2.1.1.264"/>
    </reaction>
</comment>
<dbReference type="InterPro" id="IPR053943">
    <property type="entry name" value="RlmKL-like_Mtase_CS"/>
</dbReference>
<keyword evidence="7" id="KW-0694">RNA-binding</keyword>
<feature type="compositionally biased region" description="Polar residues" evidence="8">
    <location>
        <begin position="747"/>
        <end position="756"/>
    </location>
</feature>
<evidence type="ECO:0000256" key="5">
    <source>
        <dbReference type="ARBA" id="ARBA00022691"/>
    </source>
</evidence>
<evidence type="ECO:0000256" key="6">
    <source>
        <dbReference type="HAMAP-Rule" id="MF_01858"/>
    </source>
</evidence>
<evidence type="ECO:0000256" key="1">
    <source>
        <dbReference type="ARBA" id="ARBA00022490"/>
    </source>
</evidence>
<dbReference type="HAMAP" id="MF_01858">
    <property type="entry name" value="23SrRNA_methyltr_KL"/>
    <property type="match status" value="1"/>
</dbReference>
<evidence type="ECO:0000256" key="8">
    <source>
        <dbReference type="SAM" id="MobiDB-lite"/>
    </source>
</evidence>
<sequence>MSSSHHWLTTCPKGLESLLAAELVALGAEDVRETVAAVSFTGSLTVGYQVCLWSRLANRLLLPLVRREIDTSDQLYETAKGIEWEQHFSSHASFAIDFVGTSRSIDHTTFGAQRIKDGIVDRFREIDGNRPNVDLALPDIRIQARLHKGYVTISLDLAGESLHRRGYRSGQGNAPLKENLAAALLLRSGWAERAAAGEALLDPMCGSGTLLIEGAMIAADIAPGTLRASHRYGFLAWQHHQPELWRRLLDEALERRRVGMEGLELNITGYDSNPRMVDYAIENIVNAGLDEHIRIALKPIDQFGKPTAERGLLLTNPPYGARIGEQETLVPLYEKLGLVLQKNFAGWRAAIFTGNLELARKLDLAPSKQYKFYNGSIECKLLLFDDLTSKSAAIAERLKTAPPRQEISPGAQMLLNRLRKNHRRLKSWLEQSGVSCYRLYDRDLPEYAVAIDYYRLEQGGDVLHVQEYAPPATIDAGQARRNFEDVRAAVKAYLPNSQRFYKERAQQKGSDQYQKLGSANSKQLVVQEGPARLEVNFTDYLDTGLFLDHRPVRKMIGELAAGKRFLNLFSYTSAASIHAALGGAEKTLSIDLSNTYLDWSRRNFELNDLDERDNPLMRANVQEWLERGIGEFDLIFLDPPTFSNSKKMAGSLDIQRDHSELIRGAMAKLAPGGVLIFSNNFRKFKLDEALLDSFRVSDITAATFDPDFARDARLHNVWRIEHLHQPQPRDPYAAARDGARPQRRSNRGNAEQSAGKQSVWDRSKW</sequence>
<protein>
    <recommendedName>
        <fullName evidence="6">Ribosomal RNA large subunit methyltransferase K/L</fullName>
    </recommendedName>
    <domain>
        <recommendedName>
            <fullName evidence="6">23S rRNA m2G2445 methyltransferase</fullName>
            <ecNumber evidence="6">2.1.1.173</ecNumber>
        </recommendedName>
        <alternativeName>
            <fullName evidence="6">rRNA (guanine-N(2)-)-methyltransferase RlmL</fullName>
        </alternativeName>
    </domain>
    <domain>
        <recommendedName>
            <fullName evidence="6">23S rRNA m7G2069 methyltransferase</fullName>
            <ecNumber evidence="6">2.1.1.264</ecNumber>
        </recommendedName>
        <alternativeName>
            <fullName evidence="6">rRNA (guanine-N(7)-)-methyltransferase RlmK</fullName>
        </alternativeName>
    </domain>
</protein>
<dbReference type="Proteomes" id="UP000298133">
    <property type="component" value="Unassembled WGS sequence"/>
</dbReference>
<comment type="caution">
    <text evidence="10">The sequence shown here is derived from an EMBL/GenBank/DDBJ whole genome shotgun (WGS) entry which is preliminary data.</text>
</comment>
<dbReference type="GO" id="GO:0005737">
    <property type="term" value="C:cytoplasm"/>
    <property type="evidence" value="ECO:0007669"/>
    <property type="project" value="UniProtKB-SubCell"/>
</dbReference>
<dbReference type="GO" id="GO:0003723">
    <property type="term" value="F:RNA binding"/>
    <property type="evidence" value="ECO:0007669"/>
    <property type="project" value="UniProtKB-UniRule"/>
</dbReference>
<evidence type="ECO:0000256" key="7">
    <source>
        <dbReference type="PROSITE-ProRule" id="PRU00529"/>
    </source>
</evidence>
<reference evidence="10 11" key="1">
    <citation type="submission" date="2019-03" db="EMBL/GenBank/DDBJ databases">
        <title>Draft genome of Gammaproteobacteria bacterium LSUCC0057, a member of the SAR92 clade.</title>
        <authorList>
            <person name="Lanclos V.C."/>
            <person name="Doiron C."/>
            <person name="Henson M.W."/>
            <person name="Thrash J.C."/>
        </authorList>
    </citation>
    <scope>NUCLEOTIDE SEQUENCE [LARGE SCALE GENOMIC DNA]</scope>
    <source>
        <strain evidence="10 11">LSUCC0057</strain>
    </source>
</reference>
<dbReference type="InterPro" id="IPR029063">
    <property type="entry name" value="SAM-dependent_MTases_sf"/>
</dbReference>
<dbReference type="Pfam" id="PF01170">
    <property type="entry name" value="UPF0020"/>
    <property type="match status" value="1"/>
</dbReference>
<name>A0A4Y8UK31_9GAMM</name>
<keyword evidence="4 6" id="KW-0808">Transferase</keyword>
<dbReference type="InterPro" id="IPR000241">
    <property type="entry name" value="RlmKL-like_Mtase"/>
</dbReference>
<dbReference type="NCBIfam" id="NF008748">
    <property type="entry name" value="PRK11783.1"/>
    <property type="match status" value="1"/>
</dbReference>
<keyword evidence="1 6" id="KW-0963">Cytoplasm</keyword>
<dbReference type="Pfam" id="PF02926">
    <property type="entry name" value="THUMP"/>
    <property type="match status" value="1"/>
</dbReference>
<evidence type="ECO:0000313" key="10">
    <source>
        <dbReference type="EMBL" id="TFH69176.1"/>
    </source>
</evidence>
<evidence type="ECO:0000256" key="3">
    <source>
        <dbReference type="ARBA" id="ARBA00022603"/>
    </source>
</evidence>
<gene>
    <name evidence="10" type="primary">rlmKL</name>
    <name evidence="6" type="synonym">rlmL</name>
    <name evidence="10" type="ORF">E3W66_04420</name>
</gene>
<keyword evidence="3 6" id="KW-0489">Methyltransferase</keyword>
<comment type="catalytic activity">
    <reaction evidence="6">
        <text>guanosine(2445) in 23S rRNA + S-adenosyl-L-methionine = N(2)-methylguanosine(2445) in 23S rRNA + S-adenosyl-L-homocysteine + H(+)</text>
        <dbReference type="Rhea" id="RHEA:42740"/>
        <dbReference type="Rhea" id="RHEA-COMP:10215"/>
        <dbReference type="Rhea" id="RHEA-COMP:10216"/>
        <dbReference type="ChEBI" id="CHEBI:15378"/>
        <dbReference type="ChEBI" id="CHEBI:57856"/>
        <dbReference type="ChEBI" id="CHEBI:59789"/>
        <dbReference type="ChEBI" id="CHEBI:74269"/>
        <dbReference type="ChEBI" id="CHEBI:74481"/>
        <dbReference type="EC" id="2.1.1.173"/>
    </reaction>
</comment>
<dbReference type="CDD" id="cd11715">
    <property type="entry name" value="THUMP_AdoMetMT"/>
    <property type="match status" value="1"/>
</dbReference>
<proteinExistence type="inferred from homology"/>
<dbReference type="Gene3D" id="3.40.50.150">
    <property type="entry name" value="Vaccinia Virus protein VP39"/>
    <property type="match status" value="2"/>
</dbReference>
<dbReference type="InterPro" id="IPR019614">
    <property type="entry name" value="SAM-dep_methyl-trfase"/>
</dbReference>
<dbReference type="PANTHER" id="PTHR47313:SF1">
    <property type="entry name" value="RIBOSOMAL RNA LARGE SUBUNIT METHYLTRANSFERASE K_L"/>
    <property type="match status" value="1"/>
</dbReference>
<dbReference type="PROSITE" id="PS51165">
    <property type="entry name" value="THUMP"/>
    <property type="match status" value="1"/>
</dbReference>
<evidence type="ECO:0000313" key="11">
    <source>
        <dbReference type="Proteomes" id="UP000298133"/>
    </source>
</evidence>
<dbReference type="EMBL" id="SPIA01000001">
    <property type="protein sequence ID" value="TFH69176.1"/>
    <property type="molecule type" value="Genomic_DNA"/>
</dbReference>
<comment type="similarity">
    <text evidence="6">Belongs to the methyltransferase superfamily. RlmKL family.</text>
</comment>
<dbReference type="InterPro" id="IPR017244">
    <property type="entry name" value="23SrRNA_methyltr_KL"/>
</dbReference>
<comment type="function">
    <text evidence="6">Specifically methylates the guanine in position 2445 (m2G2445) and the guanine in position 2069 (m7G2069) of 23S rRNA.</text>
</comment>
<keyword evidence="2 6" id="KW-0698">rRNA processing</keyword>
<dbReference type="InterPro" id="IPR004114">
    <property type="entry name" value="THUMP_dom"/>
</dbReference>
<accession>A0A4Y8UK31</accession>
<dbReference type="PROSITE" id="PS01261">
    <property type="entry name" value="UPF0020"/>
    <property type="match status" value="1"/>
</dbReference>
<feature type="region of interest" description="Disordered" evidence="8">
    <location>
        <begin position="725"/>
        <end position="765"/>
    </location>
</feature>
<dbReference type="AlphaFoldDB" id="A0A4Y8UK31"/>
<dbReference type="InterPro" id="IPR054170">
    <property type="entry name" value="RlmL_1st"/>
</dbReference>
<dbReference type="GO" id="GO:0052915">
    <property type="term" value="F:23S rRNA (guanine(2445)-N(2))-methyltransferase activity"/>
    <property type="evidence" value="ECO:0007669"/>
    <property type="project" value="UniProtKB-UniRule"/>
</dbReference>
<dbReference type="Pfam" id="PF10672">
    <property type="entry name" value="Methyltrans_SAM"/>
    <property type="match status" value="1"/>
</dbReference>
<evidence type="ECO:0000259" key="9">
    <source>
        <dbReference type="PROSITE" id="PS51165"/>
    </source>
</evidence>
<dbReference type="SUPFAM" id="SSF53335">
    <property type="entry name" value="S-adenosyl-L-methionine-dependent methyltransferases"/>
    <property type="match status" value="2"/>
</dbReference>
<feature type="domain" description="THUMP" evidence="9">
    <location>
        <begin position="46"/>
        <end position="157"/>
    </location>
</feature>
<dbReference type="EC" id="2.1.1.173" evidence="6"/>
<dbReference type="EC" id="2.1.1.264" evidence="6"/>
<organism evidence="10 11">
    <name type="scientific">Gammaproteobacteria bacterium LSUCC0057</name>
    <dbReference type="NCBI Taxonomy" id="2559237"/>
    <lineage>
        <taxon>Bacteria</taxon>
        <taxon>Pseudomonadati</taxon>
        <taxon>Pseudomonadota</taxon>
        <taxon>Gammaproteobacteria</taxon>
        <taxon>Cellvibrionales</taxon>
        <taxon>Porticoccaceae</taxon>
        <taxon>SAR92 clade</taxon>
    </lineage>
</organism>
<dbReference type="GO" id="GO:0070043">
    <property type="term" value="F:rRNA (guanine-N7-)-methyltransferase activity"/>
    <property type="evidence" value="ECO:0007669"/>
    <property type="project" value="UniProtKB-UniRule"/>
</dbReference>
<dbReference type="Gene3D" id="3.30.750.80">
    <property type="entry name" value="RNA methyltransferase domain (HRMD) like"/>
    <property type="match status" value="1"/>
</dbReference>
<keyword evidence="11" id="KW-1185">Reference proteome</keyword>
<dbReference type="Gene3D" id="3.30.2130.30">
    <property type="match status" value="1"/>
</dbReference>
<dbReference type="Pfam" id="PF22020">
    <property type="entry name" value="RlmL_1st"/>
    <property type="match status" value="1"/>
</dbReference>
<dbReference type="CDD" id="cd02440">
    <property type="entry name" value="AdoMet_MTases"/>
    <property type="match status" value="1"/>
</dbReference>
<keyword evidence="5 6" id="KW-0949">S-adenosyl-L-methionine</keyword>
<evidence type="ECO:0000256" key="2">
    <source>
        <dbReference type="ARBA" id="ARBA00022552"/>
    </source>
</evidence>
<dbReference type="SMART" id="SM00981">
    <property type="entry name" value="THUMP"/>
    <property type="match status" value="1"/>
</dbReference>
<evidence type="ECO:0000256" key="4">
    <source>
        <dbReference type="ARBA" id="ARBA00022679"/>
    </source>
</evidence>
<dbReference type="PANTHER" id="PTHR47313">
    <property type="entry name" value="RIBOSOMAL RNA LARGE SUBUNIT METHYLTRANSFERASE K/L"/>
    <property type="match status" value="1"/>
</dbReference>
<dbReference type="PIRSF" id="PIRSF037618">
    <property type="entry name" value="RNA_Mtase_bacteria_prd"/>
    <property type="match status" value="1"/>
</dbReference>
<comment type="subcellular location">
    <subcellularLocation>
        <location evidence="6">Cytoplasm</location>
    </subcellularLocation>
</comment>
<dbReference type="OrthoDB" id="9809404at2"/>